<name>A0A0M0KNC8_9BACI</name>
<dbReference type="SUPFAM" id="SSF53335">
    <property type="entry name" value="S-adenosyl-L-methionine-dependent methyltransferases"/>
    <property type="match status" value="1"/>
</dbReference>
<dbReference type="InterPro" id="IPR041698">
    <property type="entry name" value="Methyltransf_25"/>
</dbReference>
<dbReference type="Gene3D" id="3.40.50.150">
    <property type="entry name" value="Vaccinia Virus protein VP39"/>
    <property type="match status" value="1"/>
</dbReference>
<organism evidence="3 4">
    <name type="scientific">Priestia koreensis</name>
    <dbReference type="NCBI Taxonomy" id="284581"/>
    <lineage>
        <taxon>Bacteria</taxon>
        <taxon>Bacillati</taxon>
        <taxon>Bacillota</taxon>
        <taxon>Bacilli</taxon>
        <taxon>Bacillales</taxon>
        <taxon>Bacillaceae</taxon>
        <taxon>Priestia</taxon>
    </lineage>
</organism>
<gene>
    <name evidence="3" type="ORF">AMD01_21145</name>
</gene>
<dbReference type="AlphaFoldDB" id="A0A0M0KNC8"/>
<proteinExistence type="predicted"/>
<keyword evidence="1 3" id="KW-0808">Transferase</keyword>
<reference evidence="4" key="1">
    <citation type="submission" date="2015-08" db="EMBL/GenBank/DDBJ databases">
        <title>Fjat-14210 dsm16467.</title>
        <authorList>
            <person name="Liu B."/>
            <person name="Wang J."/>
            <person name="Zhu Y."/>
            <person name="Liu G."/>
            <person name="Chen Q."/>
            <person name="Chen Z."/>
            <person name="Lan J."/>
            <person name="Che J."/>
            <person name="Ge C."/>
            <person name="Shi H."/>
            <person name="Pan Z."/>
            <person name="Liu X."/>
        </authorList>
    </citation>
    <scope>NUCLEOTIDE SEQUENCE [LARGE SCALE GENOMIC DNA]</scope>
    <source>
        <strain evidence="4">DSM 16467</strain>
    </source>
</reference>
<dbReference type="InterPro" id="IPR029063">
    <property type="entry name" value="SAM-dependent_MTases_sf"/>
</dbReference>
<dbReference type="PATRIC" id="fig|284581.3.peg.1709"/>
<evidence type="ECO:0000259" key="2">
    <source>
        <dbReference type="Pfam" id="PF13649"/>
    </source>
</evidence>
<keyword evidence="3" id="KW-0489">Methyltransferase</keyword>
<dbReference type="EMBL" id="LILC01000035">
    <property type="protein sequence ID" value="KOO40371.1"/>
    <property type="molecule type" value="Genomic_DNA"/>
</dbReference>
<evidence type="ECO:0000313" key="3">
    <source>
        <dbReference type="EMBL" id="KOO40371.1"/>
    </source>
</evidence>
<evidence type="ECO:0000256" key="1">
    <source>
        <dbReference type="ARBA" id="ARBA00022679"/>
    </source>
</evidence>
<dbReference type="STRING" id="284581.AMD01_21145"/>
<sequence>MFEKFKENFSRPKGLMGSVAGKIMAFENQEINKWTIEHLQVHPNDHVLEVGYGPGYSIECLTKEYSHIQVDGIDPSQQMKEQAEHRLKDEVEEGRVRFFVGPIETAELKANSYQKVLSVNNYTIWDDPLKGLTNLYQSMAPGGKIAITMQPREEDACADKTRMFGRKIEEDLRQCDFQDIETRFRKVRPELTVCVTAVKPLTY</sequence>
<comment type="caution">
    <text evidence="3">The sequence shown here is derived from an EMBL/GenBank/DDBJ whole genome shotgun (WGS) entry which is preliminary data.</text>
</comment>
<dbReference type="PANTHER" id="PTHR43861">
    <property type="entry name" value="TRANS-ACONITATE 2-METHYLTRANSFERASE-RELATED"/>
    <property type="match status" value="1"/>
</dbReference>
<dbReference type="GO" id="GO:0032259">
    <property type="term" value="P:methylation"/>
    <property type="evidence" value="ECO:0007669"/>
    <property type="project" value="UniProtKB-KW"/>
</dbReference>
<dbReference type="CDD" id="cd02440">
    <property type="entry name" value="AdoMet_MTases"/>
    <property type="match status" value="1"/>
</dbReference>
<accession>A0A0M0KNC8</accession>
<dbReference type="RefSeq" id="WP_053403436.1">
    <property type="nucleotide sequence ID" value="NZ_LILC01000035.1"/>
</dbReference>
<feature type="domain" description="Methyltransferase" evidence="2">
    <location>
        <begin position="47"/>
        <end position="143"/>
    </location>
</feature>
<dbReference type="Pfam" id="PF13649">
    <property type="entry name" value="Methyltransf_25"/>
    <property type="match status" value="1"/>
</dbReference>
<evidence type="ECO:0000313" key="4">
    <source>
        <dbReference type="Proteomes" id="UP000037558"/>
    </source>
</evidence>
<protein>
    <submittedName>
        <fullName evidence="3">SAM-dependent methyltransferase</fullName>
    </submittedName>
</protein>
<keyword evidence="4" id="KW-1185">Reference proteome</keyword>
<dbReference type="OrthoDB" id="9772751at2"/>
<dbReference type="GO" id="GO:0008168">
    <property type="term" value="F:methyltransferase activity"/>
    <property type="evidence" value="ECO:0007669"/>
    <property type="project" value="UniProtKB-KW"/>
</dbReference>
<dbReference type="Proteomes" id="UP000037558">
    <property type="component" value="Unassembled WGS sequence"/>
</dbReference>